<dbReference type="CDD" id="cd12565">
    <property type="entry name" value="RRM1_MRD1"/>
    <property type="match status" value="1"/>
</dbReference>
<dbReference type="InterPro" id="IPR035979">
    <property type="entry name" value="RBD_domain_sf"/>
</dbReference>
<reference evidence="5 6" key="1">
    <citation type="journal article" date="2021" name="Sci. Rep.">
        <title>Genome sequencing of the multicellular alga Astrephomene provides insights into convergent evolution of germ-soma differentiation.</title>
        <authorList>
            <person name="Yamashita S."/>
            <person name="Yamamoto K."/>
            <person name="Matsuzaki R."/>
            <person name="Suzuki S."/>
            <person name="Yamaguchi H."/>
            <person name="Hirooka S."/>
            <person name="Minakuchi Y."/>
            <person name="Miyagishima S."/>
            <person name="Kawachi M."/>
            <person name="Toyoda A."/>
            <person name="Nozaki H."/>
        </authorList>
    </citation>
    <scope>NUCLEOTIDE SEQUENCE [LARGE SCALE GENOMIC DNA]</scope>
    <source>
        <strain evidence="5 6">NIES-4017</strain>
    </source>
</reference>
<feature type="region of interest" description="Disordered" evidence="3">
    <location>
        <begin position="172"/>
        <end position="402"/>
    </location>
</feature>
<dbReference type="InterPro" id="IPR012677">
    <property type="entry name" value="Nucleotide-bd_a/b_plait_sf"/>
</dbReference>
<feature type="compositionally biased region" description="Low complexity" evidence="3">
    <location>
        <begin position="345"/>
        <end position="355"/>
    </location>
</feature>
<dbReference type="SUPFAM" id="SSF54928">
    <property type="entry name" value="RNA-binding domain, RBD"/>
    <property type="match status" value="5"/>
</dbReference>
<evidence type="ECO:0000256" key="2">
    <source>
        <dbReference type="PROSITE-ProRule" id="PRU00176"/>
    </source>
</evidence>
<dbReference type="SMART" id="SM00360">
    <property type="entry name" value="RRM"/>
    <property type="match status" value="5"/>
</dbReference>
<feature type="domain" description="RRM" evidence="4">
    <location>
        <begin position="688"/>
        <end position="760"/>
    </location>
</feature>
<dbReference type="CDD" id="cd12318">
    <property type="entry name" value="RRM5_RBM19_like"/>
    <property type="match status" value="1"/>
</dbReference>
<feature type="compositionally biased region" description="Acidic residues" evidence="3">
    <location>
        <begin position="245"/>
        <end position="271"/>
    </location>
</feature>
<feature type="compositionally biased region" description="Polar residues" evidence="3">
    <location>
        <begin position="106"/>
        <end position="115"/>
    </location>
</feature>
<evidence type="ECO:0000313" key="5">
    <source>
        <dbReference type="EMBL" id="GFR48899.1"/>
    </source>
</evidence>
<dbReference type="SMART" id="SM00361">
    <property type="entry name" value="RRM_1"/>
    <property type="match status" value="2"/>
</dbReference>
<feature type="domain" description="RRM" evidence="4">
    <location>
        <begin position="455"/>
        <end position="533"/>
    </location>
</feature>
<evidence type="ECO:0000256" key="1">
    <source>
        <dbReference type="ARBA" id="ARBA00022884"/>
    </source>
</evidence>
<feature type="region of interest" description="Disordered" evidence="3">
    <location>
        <begin position="94"/>
        <end position="158"/>
    </location>
</feature>
<feature type="compositionally biased region" description="Low complexity" evidence="3">
    <location>
        <begin position="367"/>
        <end position="377"/>
    </location>
</feature>
<feature type="compositionally biased region" description="Acidic residues" evidence="3">
    <location>
        <begin position="386"/>
        <end position="402"/>
    </location>
</feature>
<evidence type="ECO:0000259" key="4">
    <source>
        <dbReference type="PROSITE" id="PS50102"/>
    </source>
</evidence>
<dbReference type="CDD" id="cd12320">
    <property type="entry name" value="RRM6_RBM19_RRM5_MRD1"/>
    <property type="match status" value="1"/>
</dbReference>
<feature type="compositionally biased region" description="Low complexity" evidence="3">
    <location>
        <begin position="118"/>
        <end position="138"/>
    </location>
</feature>
<accession>A0AAD3DVJ9</accession>
<dbReference type="CDD" id="cd12317">
    <property type="entry name" value="RRM4_RBM19_RRM3_MRD1"/>
    <property type="match status" value="1"/>
</dbReference>
<feature type="compositionally biased region" description="Acidic residues" evidence="3">
    <location>
        <begin position="216"/>
        <end position="231"/>
    </location>
</feature>
<keyword evidence="1 2" id="KW-0694">RNA-binding</keyword>
<protein>
    <recommendedName>
        <fullName evidence="4">RRM domain-containing protein</fullName>
    </recommendedName>
</protein>
<name>A0AAD3DVJ9_9CHLO</name>
<organism evidence="5 6">
    <name type="scientific">Astrephomene gubernaculifera</name>
    <dbReference type="NCBI Taxonomy" id="47775"/>
    <lineage>
        <taxon>Eukaryota</taxon>
        <taxon>Viridiplantae</taxon>
        <taxon>Chlorophyta</taxon>
        <taxon>core chlorophytes</taxon>
        <taxon>Chlorophyceae</taxon>
        <taxon>CS clade</taxon>
        <taxon>Chlamydomonadales</taxon>
        <taxon>Astrephomenaceae</taxon>
        <taxon>Astrephomene</taxon>
    </lineage>
</organism>
<feature type="region of interest" description="Disordered" evidence="3">
    <location>
        <begin position="431"/>
        <end position="451"/>
    </location>
</feature>
<feature type="domain" description="RRM" evidence="4">
    <location>
        <begin position="15"/>
        <end position="92"/>
    </location>
</feature>
<dbReference type="InterPro" id="IPR034423">
    <property type="entry name" value="RBM19_RRM5"/>
</dbReference>
<feature type="domain" description="RRM" evidence="4">
    <location>
        <begin position="938"/>
        <end position="1015"/>
    </location>
</feature>
<keyword evidence="6" id="KW-1185">Reference proteome</keyword>
<evidence type="ECO:0000313" key="6">
    <source>
        <dbReference type="Proteomes" id="UP001054857"/>
    </source>
</evidence>
<proteinExistence type="predicted"/>
<gene>
    <name evidence="5" type="ORF">Agub_g10847</name>
</gene>
<dbReference type="Gene3D" id="3.30.70.330">
    <property type="match status" value="5"/>
</dbReference>
<dbReference type="AlphaFoldDB" id="A0AAD3DVJ9"/>
<feature type="compositionally biased region" description="Basic and acidic residues" evidence="3">
    <location>
        <begin position="272"/>
        <end position="285"/>
    </location>
</feature>
<dbReference type="InterPro" id="IPR003954">
    <property type="entry name" value="RRM_euk-type"/>
</dbReference>
<dbReference type="PROSITE" id="PS50102">
    <property type="entry name" value="RRM"/>
    <property type="match status" value="5"/>
</dbReference>
<dbReference type="Proteomes" id="UP001054857">
    <property type="component" value="Unassembled WGS sequence"/>
</dbReference>
<dbReference type="EMBL" id="BMAR01000026">
    <property type="protein sequence ID" value="GFR48899.1"/>
    <property type="molecule type" value="Genomic_DNA"/>
</dbReference>
<feature type="region of interest" description="Disordered" evidence="3">
    <location>
        <begin position="532"/>
        <end position="556"/>
    </location>
</feature>
<dbReference type="Pfam" id="PF00076">
    <property type="entry name" value="RRM_1"/>
    <property type="match status" value="5"/>
</dbReference>
<dbReference type="GO" id="GO:0003723">
    <property type="term" value="F:RNA binding"/>
    <property type="evidence" value="ECO:0007669"/>
    <property type="project" value="UniProtKB-UniRule"/>
</dbReference>
<feature type="domain" description="RRM" evidence="4">
    <location>
        <begin position="827"/>
        <end position="913"/>
    </location>
</feature>
<feature type="compositionally biased region" description="Basic and acidic residues" evidence="3">
    <location>
        <begin position="295"/>
        <end position="305"/>
    </location>
</feature>
<sequence>MAPDEAPAQEVPPSSRLCVKNIPKYVDEAKLKDFFSAKGEVTDVKVLRTKDGRSRQLGFIGFKSAEEAATALRYYNKSYMDTSRLQVEFARKVGDDQLPRPWSKHTAGSTANKKGTQGAAAPVGGKGDAVAVAAAAKAAKGKGKSQEEPRPEDDDPKLREFMALMQPRAKARIWGNDELPNQQQAAADAVAAAAALHKQQQEQQQRQRRMQREAGGSEDGDGEEDEEEEYQDWSGAVARAHQAGDGEEEEEEDADMADLRDGDDDDDEEEGGEKRGNGGGMRDEVVVNDAVSDLEYLRSRMRRWDEDDEEEEKEKDKGTGGAGAEAAAARGDQSGVGTSPRCKPAGAAAEAAAAVVDDKAGRKVAAKKGATAAAAAVRKTHGSGEEAPDDAGGSEDADGDIDMEERDQQPDAAASGAAAAAAGTAAAAAKSWRGAGGAPGGGGEEEEEEGIMETGRLFVRNLAYTATESDLSELFGAFGDLQEVHLVLERETKRSKGLAYVQFQMPEDAVRAAQQLDGTIYQGRLLHILPAKRPPGASAPTGAAAGGGAAGEGTAAAGEGEGAAAAAAGPGGNAGLSTFKAQREAQRKADAGNRAAWNTLFMRADTVADAVAAHFGLSKAQLLDPTSAAGGGGAGDSVAVRMALGEAQVIASTKQALAEAGVQVEALERAAAASGKASAVRTVARSGTTLLVKNLPYSADENELAEMFGRCGPVARLVLPPARALALVEFTEPQDARAAFRSLAYKKYHHVPIYMEWAPADVFSAPPPAQPAGKQLQQQPGGATAATAAAGKAPKAAAAAAAAAGDAAADAAAAADGGGAVNPTTVGTIYVKNLAFATTDAAFRKHFDSAVSAVGGCLHSAVVARKKAKDGAVQSLGYGFVEVDSEAVAAAVIKKLQGSQLDGHKLALQLSKGRKAAAGGAATQGSAKAKAGEADGSTKLVVRNLAFEATKKDIQGLFNPFGHLKSCRLPKKFDGSHRGFAFVEFVTKQEARNALEGVGGTHLYGRRLVVEYAKEDDGLEELRNKTAAKFKRDEEVEAGGAPAKRLKV</sequence>
<dbReference type="FunFam" id="3.30.70.330:FF:000738">
    <property type="entry name" value="RNA-binding motif protein 19"/>
    <property type="match status" value="1"/>
</dbReference>
<evidence type="ECO:0000256" key="3">
    <source>
        <dbReference type="SAM" id="MobiDB-lite"/>
    </source>
</evidence>
<dbReference type="InterPro" id="IPR000504">
    <property type="entry name" value="RRM_dom"/>
</dbReference>
<comment type="caution">
    <text evidence="5">The sequence shown here is derived from an EMBL/GenBank/DDBJ whole genome shotgun (WGS) entry which is preliminary data.</text>
</comment>
<feature type="compositionally biased region" description="Low complexity" evidence="3">
    <location>
        <begin position="182"/>
        <end position="204"/>
    </location>
</feature>
<dbReference type="PANTHER" id="PTHR10352">
    <property type="entry name" value="EUKARYOTIC TRANSLATION INITIATION FACTOR 3 SUBUNIT G"/>
    <property type="match status" value="1"/>
</dbReference>